<accession>A0A841FTS6</accession>
<dbReference type="Gene3D" id="3.40.50.970">
    <property type="match status" value="1"/>
</dbReference>
<dbReference type="EC" id="1.2.7.3" evidence="3"/>
<evidence type="ECO:0000256" key="1">
    <source>
        <dbReference type="ARBA" id="ARBA00023002"/>
    </source>
</evidence>
<dbReference type="GO" id="GO:0000287">
    <property type="term" value="F:magnesium ion binding"/>
    <property type="evidence" value="ECO:0007669"/>
    <property type="project" value="UniProtKB-ARBA"/>
</dbReference>
<dbReference type="Pfam" id="PF02775">
    <property type="entry name" value="TPP_enzyme_C"/>
    <property type="match status" value="1"/>
</dbReference>
<dbReference type="SUPFAM" id="SSF52518">
    <property type="entry name" value="Thiamin diphosphate-binding fold (THDP-binding)"/>
    <property type="match status" value="1"/>
</dbReference>
<reference evidence="3 4" key="1">
    <citation type="submission" date="2020-08" db="EMBL/GenBank/DDBJ databases">
        <title>Genomic Encyclopedia of Type Strains, Phase IV (KMG-IV): sequencing the most valuable type-strain genomes for metagenomic binning, comparative biology and taxonomic classification.</title>
        <authorList>
            <person name="Goeker M."/>
        </authorList>
    </citation>
    <scope>NUCLEOTIDE SEQUENCE [LARGE SCALE GENOMIC DNA]</scope>
    <source>
        <strain evidence="3 4">YIM 65646</strain>
    </source>
</reference>
<dbReference type="Proteomes" id="UP000548476">
    <property type="component" value="Unassembled WGS sequence"/>
</dbReference>
<comment type="caution">
    <text evidence="3">The sequence shown here is derived from an EMBL/GenBank/DDBJ whole genome shotgun (WGS) entry which is preliminary data.</text>
</comment>
<dbReference type="InterPro" id="IPR029061">
    <property type="entry name" value="THDP-binding"/>
</dbReference>
<feature type="domain" description="Thiamine pyrophosphate enzyme TPP-binding" evidence="2">
    <location>
        <begin position="72"/>
        <end position="219"/>
    </location>
</feature>
<dbReference type="AlphaFoldDB" id="A0A841FTS6"/>
<dbReference type="InterPro" id="IPR011766">
    <property type="entry name" value="TPP_enzyme_TPP-bd"/>
</dbReference>
<keyword evidence="4" id="KW-1185">Reference proteome</keyword>
<dbReference type="InterPro" id="IPR051457">
    <property type="entry name" value="2-oxoacid:Fd_oxidoreductase"/>
</dbReference>
<dbReference type="GO" id="GO:0030976">
    <property type="term" value="F:thiamine pyrophosphate binding"/>
    <property type="evidence" value="ECO:0007669"/>
    <property type="project" value="InterPro"/>
</dbReference>
<dbReference type="PANTHER" id="PTHR48084:SF4">
    <property type="entry name" value="2-OXOGLUTARATE OXIDOREDUCTASE SUBUNIT KORB"/>
    <property type="match status" value="1"/>
</dbReference>
<name>A0A841FTS6_9ACTN</name>
<dbReference type="EMBL" id="JACHGT010000011">
    <property type="protein sequence ID" value="MBB6037138.1"/>
    <property type="molecule type" value="Genomic_DNA"/>
</dbReference>
<protein>
    <submittedName>
        <fullName evidence="3">2-oxoglutarate ferredoxin oxidoreductase subunit beta</fullName>
        <ecNumber evidence="3">1.2.7.11</ecNumber>
        <ecNumber evidence="3">1.2.7.3</ecNumber>
    </submittedName>
</protein>
<dbReference type="GO" id="GO:0047553">
    <property type="term" value="F:2-oxoglutarate synthase activity"/>
    <property type="evidence" value="ECO:0007669"/>
    <property type="project" value="UniProtKB-EC"/>
</dbReference>
<sequence length="357" mass="38700">MSEAITESGPRPGTAFDLVPKATAPQTAKEFKSDQEVRWCPGCGDYAILAAMQGFLPELGLKRENICFVSGIGCSSRFPYYLDTYGMHSIHGRAPAIATGLAVSRPDLSVWVVTGDGDALSIGGNHLIHALRRNVNLKILLFNNRIYGLTKGQYSPTSEVGKLTKSTPMGSVDWPFNPLSLALGAEASFVARTIDSDRKHLTSVLRAAAEHEGSAFVEIYQNCNIFNDGAFEVLKDPESRDEALIRLVHGEPITMGKEAEWSVVRTGWGLGVVESSTVDPADVVVHDETVADPSYAFSLSRLPGLDLRHTPIGVLRSVKRPTYDSIVRDQLTEASTGTESGAELEKLLHSGDTWTIL</sequence>
<dbReference type="CDD" id="cd03375">
    <property type="entry name" value="TPP_OGFOR"/>
    <property type="match status" value="1"/>
</dbReference>
<evidence type="ECO:0000313" key="4">
    <source>
        <dbReference type="Proteomes" id="UP000548476"/>
    </source>
</evidence>
<evidence type="ECO:0000313" key="3">
    <source>
        <dbReference type="EMBL" id="MBB6037138.1"/>
    </source>
</evidence>
<dbReference type="EC" id="1.2.7.11" evidence="3"/>
<organism evidence="3 4">
    <name type="scientific">Phytomonospora endophytica</name>
    <dbReference type="NCBI Taxonomy" id="714109"/>
    <lineage>
        <taxon>Bacteria</taxon>
        <taxon>Bacillati</taxon>
        <taxon>Actinomycetota</taxon>
        <taxon>Actinomycetes</taxon>
        <taxon>Micromonosporales</taxon>
        <taxon>Micromonosporaceae</taxon>
        <taxon>Phytomonospora</taxon>
    </lineage>
</organism>
<dbReference type="PANTHER" id="PTHR48084">
    <property type="entry name" value="2-OXOGLUTARATE OXIDOREDUCTASE SUBUNIT KORB-RELATED"/>
    <property type="match status" value="1"/>
</dbReference>
<proteinExistence type="predicted"/>
<dbReference type="GO" id="GO:0045333">
    <property type="term" value="P:cellular respiration"/>
    <property type="evidence" value="ECO:0007669"/>
    <property type="project" value="UniProtKB-ARBA"/>
</dbReference>
<keyword evidence="1 3" id="KW-0560">Oxidoreductase</keyword>
<gene>
    <name evidence="3" type="ORF">HNR73_005011</name>
</gene>
<evidence type="ECO:0000259" key="2">
    <source>
        <dbReference type="Pfam" id="PF02775"/>
    </source>
</evidence>
<dbReference type="RefSeq" id="WP_184789959.1">
    <property type="nucleotide sequence ID" value="NZ_BONT01000106.1"/>
</dbReference>